<keyword evidence="1 5" id="KW-0479">Metal-binding</keyword>
<reference evidence="6 7" key="1">
    <citation type="submission" date="2016-12" db="EMBL/GenBank/DDBJ databases">
        <title>Discovery of methanogenic haloarchaea.</title>
        <authorList>
            <person name="Sorokin D.Y."/>
            <person name="Makarova K.S."/>
            <person name="Abbas B."/>
            <person name="Ferrer M."/>
            <person name="Golyshin P.N."/>
        </authorList>
    </citation>
    <scope>NUCLEOTIDE SEQUENCE [LARGE SCALE GENOMIC DNA]</scope>
    <source>
        <strain evidence="6">AMET1</strain>
    </source>
</reference>
<dbReference type="EMBL" id="MRZU01000003">
    <property type="protein sequence ID" value="OUJ18657.1"/>
    <property type="molecule type" value="Genomic_DNA"/>
</dbReference>
<feature type="binding site" evidence="5">
    <location>
        <position position="13"/>
    </location>
    <ligand>
        <name>Zn(2+)</name>
        <dbReference type="ChEBI" id="CHEBI:29105"/>
    </ligand>
</feature>
<evidence type="ECO:0000313" key="7">
    <source>
        <dbReference type="Proteomes" id="UP000195137"/>
    </source>
</evidence>
<evidence type="ECO:0000313" key="6">
    <source>
        <dbReference type="EMBL" id="OUJ18657.1"/>
    </source>
</evidence>
<dbReference type="PANTHER" id="PTHR12589">
    <property type="entry name" value="PYRUVOYL TETRAHYDROBIOPTERIN SYNTHASE"/>
    <property type="match status" value="1"/>
</dbReference>
<dbReference type="AlphaFoldDB" id="A0A1Y3GBM0"/>
<dbReference type="PIRSF" id="PIRSF006113">
    <property type="entry name" value="PTP_synth"/>
    <property type="match status" value="1"/>
</dbReference>
<keyword evidence="2 5" id="KW-0862">Zinc</keyword>
<dbReference type="Pfam" id="PF01242">
    <property type="entry name" value="PTPS"/>
    <property type="match status" value="1"/>
</dbReference>
<organism evidence="6 7">
    <name type="scientific">Methanonatronarchaeum thermophilum</name>
    <dbReference type="NCBI Taxonomy" id="1927129"/>
    <lineage>
        <taxon>Archaea</taxon>
        <taxon>Methanobacteriati</taxon>
        <taxon>Methanobacteriota</taxon>
        <taxon>Methanonatronarchaeia</taxon>
        <taxon>Methanonatronarchaeales</taxon>
        <taxon>Methanonatronarchaeaceae</taxon>
        <taxon>Methanonatronarchaeum</taxon>
    </lineage>
</organism>
<dbReference type="PANTHER" id="PTHR12589:SF7">
    <property type="entry name" value="6-PYRUVOYL TETRAHYDROBIOPTERIN SYNTHASE"/>
    <property type="match status" value="1"/>
</dbReference>
<feature type="binding site" evidence="5">
    <location>
        <position position="27"/>
    </location>
    <ligand>
        <name>Zn(2+)</name>
        <dbReference type="ChEBI" id="CHEBI:29105"/>
    </ligand>
</feature>
<sequence>MKIKTEGTFDASHFLENAGKCGNLHGHRWKVKVYVKGEMDGDVLWDFRNLGEVIEELDHTHLNEVLDFNPSAENISLYILDRFRTDYPDLDFKIRVYESPKSYAEIETDGY</sequence>
<protein>
    <submittedName>
        <fullName evidence="6">6-pyruvoyl-tetrahydropterin synthase</fullName>
    </submittedName>
</protein>
<keyword evidence="3" id="KW-0456">Lyase</keyword>
<name>A0A1Y3GBM0_9EURY</name>
<evidence type="ECO:0000256" key="2">
    <source>
        <dbReference type="ARBA" id="ARBA00022833"/>
    </source>
</evidence>
<dbReference type="GO" id="GO:0046872">
    <property type="term" value="F:metal ion binding"/>
    <property type="evidence" value="ECO:0007669"/>
    <property type="project" value="UniProtKB-KW"/>
</dbReference>
<evidence type="ECO:0000256" key="1">
    <source>
        <dbReference type="ARBA" id="ARBA00022723"/>
    </source>
</evidence>
<feature type="binding site" evidence="5">
    <location>
        <position position="25"/>
    </location>
    <ligand>
        <name>Zn(2+)</name>
        <dbReference type="ChEBI" id="CHEBI:29105"/>
    </ligand>
</feature>
<comment type="cofactor">
    <cofactor evidence="5">
        <name>Zn(2+)</name>
        <dbReference type="ChEBI" id="CHEBI:29105"/>
    </cofactor>
    <text evidence="5">Binds 1 zinc ion per subunit.</text>
</comment>
<dbReference type="RefSeq" id="WP_086636728.1">
    <property type="nucleotide sequence ID" value="NZ_MRZU01000003.1"/>
</dbReference>
<dbReference type="InterPro" id="IPR038418">
    <property type="entry name" value="6-PTP_synth/QueD_sf"/>
</dbReference>
<dbReference type="SUPFAM" id="SSF55620">
    <property type="entry name" value="Tetrahydrobiopterin biosynthesis enzymes-like"/>
    <property type="match status" value="1"/>
</dbReference>
<evidence type="ECO:0000256" key="4">
    <source>
        <dbReference type="PIRSR" id="PIRSR006113-1"/>
    </source>
</evidence>
<dbReference type="GO" id="GO:0016829">
    <property type="term" value="F:lyase activity"/>
    <property type="evidence" value="ECO:0007669"/>
    <property type="project" value="UniProtKB-KW"/>
</dbReference>
<evidence type="ECO:0000256" key="5">
    <source>
        <dbReference type="PIRSR" id="PIRSR006113-2"/>
    </source>
</evidence>
<dbReference type="Proteomes" id="UP000195137">
    <property type="component" value="Unassembled WGS sequence"/>
</dbReference>
<feature type="active site" description="Charge relay system" evidence="4">
    <location>
        <position position="59"/>
    </location>
</feature>
<proteinExistence type="predicted"/>
<feature type="active site" description="Proton acceptor" evidence="4">
    <location>
        <position position="21"/>
    </location>
</feature>
<comment type="caution">
    <text evidence="6">The sequence shown here is derived from an EMBL/GenBank/DDBJ whole genome shotgun (WGS) entry which is preliminary data.</text>
</comment>
<dbReference type="InterPro" id="IPR007115">
    <property type="entry name" value="6-PTP_synth/QueD"/>
</dbReference>
<evidence type="ECO:0000256" key="3">
    <source>
        <dbReference type="ARBA" id="ARBA00023239"/>
    </source>
</evidence>
<dbReference type="Gene3D" id="3.30.479.10">
    <property type="entry name" value="6-pyruvoyl tetrahydropterin synthase/QueD"/>
    <property type="match status" value="1"/>
</dbReference>
<feature type="active site" description="Charge relay system" evidence="4">
    <location>
        <position position="98"/>
    </location>
</feature>
<accession>A0A1Y3GBM0</accession>
<keyword evidence="7" id="KW-1185">Reference proteome</keyword>
<dbReference type="OrthoDB" id="6529at2157"/>
<gene>
    <name evidence="6" type="ORF">AMET1_0304</name>
</gene>